<feature type="compositionally biased region" description="Polar residues" evidence="1">
    <location>
        <begin position="657"/>
        <end position="667"/>
    </location>
</feature>
<dbReference type="Gene3D" id="1.10.20.10">
    <property type="entry name" value="Histone, subunit A"/>
    <property type="match status" value="1"/>
</dbReference>
<feature type="compositionally biased region" description="Basic and acidic residues" evidence="1">
    <location>
        <begin position="668"/>
        <end position="685"/>
    </location>
</feature>
<evidence type="ECO:0000313" key="2">
    <source>
        <dbReference type="EMBL" id="RMY16828.1"/>
    </source>
</evidence>
<name>A0A3M6ZNI7_HORWE</name>
<feature type="compositionally biased region" description="Polar residues" evidence="1">
    <location>
        <begin position="1096"/>
        <end position="1105"/>
    </location>
</feature>
<feature type="compositionally biased region" description="Basic and acidic residues" evidence="1">
    <location>
        <begin position="1127"/>
        <end position="1143"/>
    </location>
</feature>
<dbReference type="EMBL" id="QWIK01000002">
    <property type="protein sequence ID" value="RMY16828.1"/>
    <property type="molecule type" value="Genomic_DNA"/>
</dbReference>
<feature type="compositionally biased region" description="Basic and acidic residues" evidence="1">
    <location>
        <begin position="32"/>
        <end position="53"/>
    </location>
</feature>
<feature type="compositionally biased region" description="Basic and acidic residues" evidence="1">
    <location>
        <begin position="1498"/>
        <end position="1521"/>
    </location>
</feature>
<feature type="region of interest" description="Disordered" evidence="1">
    <location>
        <begin position="338"/>
        <end position="367"/>
    </location>
</feature>
<feature type="compositionally biased region" description="Basic and acidic residues" evidence="1">
    <location>
        <begin position="703"/>
        <end position="725"/>
    </location>
</feature>
<dbReference type="InterPro" id="IPR009072">
    <property type="entry name" value="Histone-fold"/>
</dbReference>
<feature type="region of interest" description="Disordered" evidence="1">
    <location>
        <begin position="402"/>
        <end position="450"/>
    </location>
</feature>
<feature type="compositionally biased region" description="Polar residues" evidence="1">
    <location>
        <begin position="1202"/>
        <end position="1217"/>
    </location>
</feature>
<protein>
    <submittedName>
        <fullName evidence="2">Uncharacterized protein</fullName>
    </submittedName>
</protein>
<feature type="compositionally biased region" description="Low complexity" evidence="1">
    <location>
        <begin position="628"/>
        <end position="645"/>
    </location>
</feature>
<feature type="compositionally biased region" description="Low complexity" evidence="1">
    <location>
        <begin position="1114"/>
        <end position="1125"/>
    </location>
</feature>
<feature type="compositionally biased region" description="Basic and acidic residues" evidence="1">
    <location>
        <begin position="647"/>
        <end position="656"/>
    </location>
</feature>
<feature type="compositionally biased region" description="Polar residues" evidence="1">
    <location>
        <begin position="901"/>
        <end position="911"/>
    </location>
</feature>
<feature type="compositionally biased region" description="Polar residues" evidence="1">
    <location>
        <begin position="1243"/>
        <end position="1252"/>
    </location>
</feature>
<feature type="compositionally biased region" description="Polar residues" evidence="1">
    <location>
        <begin position="1399"/>
        <end position="1421"/>
    </location>
</feature>
<feature type="compositionally biased region" description="Low complexity" evidence="1">
    <location>
        <begin position="402"/>
        <end position="411"/>
    </location>
</feature>
<proteinExistence type="predicted"/>
<feature type="region of interest" description="Disordered" evidence="1">
    <location>
        <begin position="154"/>
        <end position="173"/>
    </location>
</feature>
<feature type="region of interest" description="Disordered" evidence="1">
    <location>
        <begin position="19"/>
        <end position="71"/>
    </location>
</feature>
<comment type="caution">
    <text evidence="2">The sequence shown here is derived from an EMBL/GenBank/DDBJ whole genome shotgun (WGS) entry which is preliminary data.</text>
</comment>
<feature type="compositionally biased region" description="Basic and acidic residues" evidence="1">
    <location>
        <begin position="579"/>
        <end position="594"/>
    </location>
</feature>
<feature type="compositionally biased region" description="Basic residues" evidence="1">
    <location>
        <begin position="1530"/>
        <end position="1540"/>
    </location>
</feature>
<feature type="compositionally biased region" description="Polar residues" evidence="1">
    <location>
        <begin position="1265"/>
        <end position="1276"/>
    </location>
</feature>
<organism evidence="2 3">
    <name type="scientific">Hortaea werneckii</name>
    <name type="common">Black yeast</name>
    <name type="synonym">Cladosporium werneckii</name>
    <dbReference type="NCBI Taxonomy" id="91943"/>
    <lineage>
        <taxon>Eukaryota</taxon>
        <taxon>Fungi</taxon>
        <taxon>Dikarya</taxon>
        <taxon>Ascomycota</taxon>
        <taxon>Pezizomycotina</taxon>
        <taxon>Dothideomycetes</taxon>
        <taxon>Dothideomycetidae</taxon>
        <taxon>Mycosphaerellales</taxon>
        <taxon>Teratosphaeriaceae</taxon>
        <taxon>Hortaea</taxon>
    </lineage>
</organism>
<sequence>MVLEPSLLFTIAGSIYHQDTPAQTHPLNPDSPESRRRVSNRPHTEGRLPERMAFRRSQPYASHDTPPWRTPVSPLVTSAHFPPTAQVSQLHDEEGLREPFVSPIMSRSPSVTSDRFSTVSGLTSTTLFQGSGNLQNINPQPAYVAPFGASQVVSEHHATGRRASSSEDESAGVDKDDVKFSAPALSLVNAFLDYLLLSFLSTARSTSLYALKPAVTEVLRSRLARDAIVSAEEELQELLGGGEDEEEENTKQNAAEHNRRWDLELVWKRTRLRVMVYMRLGEMEDDDEERYIKEEELFHGSERRFSQTSGLVSWAAAIFLTGVLEYVAEQTLQVAGAAAHTRTKRQSRSASRVASPDPSTTVGSAEGKLQPVTVEEYDVEKVALNSTIGRLWRTWRKALRANAAAANPSSPTRRLTRSGNEAFYSPMSTRRSSPGMAKDGSPTRGAATPRVRLDEVPELQYPEHVLASNIPLPMGNSRRDVDEIEVPGLARDPDAQDQDDVPNSAARRNSLTGPISYKNTDGLPTPDSSSIADNRELAEKPPLTRKRSVSVPTPARTPLPIEEMPGAFPQDIAEEPEQGNEREEQKSNAHEMAPHKRASIDATALLEKTESSNGSEIVPDPHGTELLGGAVAAASVAAEAGGPAVRSSKEHDRNHPDISTLTQSNGKNVEELDKRKSLMDMKDLIASDSDSPPGAGLVLAREPSSDESRKSSESKKSYTLRKESVPRQSPATRQHMPENQSQSSDVGSNGIGVAATSDVVAGGGAKRDARGPGKRPSQLSLGTNSAHRKGLNSSTVPDSPSQNSPRNFLESRALASSSDLPSSGGKFGHPSSNEQTRAAPTEKVQKRRSIPGAAFTSATASPLAERNPHRQSWSSQLQQQPDVGTARPVSISAFPGVPTSRHASIAQSPDASIQEHPVVQRMASLKRNDRKSSSADLDSDSGLTSASIRGPQDFDTFVQGGETVKYTLTPEKVRESSVQNGRAPPSKRASGVDLTSAPAGSRNSTIMNDKRASRGRATDQTTSDEIDAELERQTRLEKRRSISKPPLRNTSTHRRSGLMAREPQVMTESTRDFADFIRSTGPQSESQEVRPVMNPASVSTTSLHSMRSAHINGSSTSLSSSALSTDKGGRERAKSVPRARMESENIPPVPPMPAKTGRKNMQARAATGAGGSNADLIDFIRSGPEEEGQRRISRSVAPFRSTMDSDQFNEMGFQSASRPDLKLDTGMNDAPGSISSRSHKSSTGRPNSSGMNTRAGAMLAANADGTKSSSYDGRSQSRTRKSNGAAPALPTDEGDTMPTRKQHRNKDPYAIDYSDEDEDLLTALPKNNRQEESLADFLKNNEPPEDNAPRPLVNGGSARLRQPMGKSNASSMSSLRSASANDAARTKSMQNLGGPRPGYTQSMRSTASGSPARRPSSQQGGASALPPMPGSKPRMEAKSPGATGKPPNSVGPDGQQRLGAFHKQSNTKDLADFLKNSGPEEDEKSAPAPSIGRQSKLNPKDAEKARKKAERDSLKAQDGKKPSFFGRLTGGKRKTWLNMP</sequence>
<feature type="compositionally biased region" description="Polar residues" evidence="1">
    <location>
        <begin position="777"/>
        <end position="806"/>
    </location>
</feature>
<accession>A0A3M6ZNI7</accession>
<dbReference type="GO" id="GO:0046982">
    <property type="term" value="F:protein heterodimerization activity"/>
    <property type="evidence" value="ECO:0007669"/>
    <property type="project" value="InterPro"/>
</dbReference>
<feature type="compositionally biased region" description="Polar residues" evidence="1">
    <location>
        <begin position="726"/>
        <end position="747"/>
    </location>
</feature>
<feature type="compositionally biased region" description="Polar residues" evidence="1">
    <location>
        <begin position="506"/>
        <end position="519"/>
    </location>
</feature>
<evidence type="ECO:0000313" key="3">
    <source>
        <dbReference type="Proteomes" id="UP000282582"/>
    </source>
</evidence>
<gene>
    <name evidence="2" type="ORF">D0868_00087</name>
</gene>
<feature type="compositionally biased region" description="Low complexity" evidence="1">
    <location>
        <begin position="934"/>
        <end position="947"/>
    </location>
</feature>
<dbReference type="Proteomes" id="UP000282582">
    <property type="component" value="Unassembled WGS sequence"/>
</dbReference>
<reference evidence="2 3" key="1">
    <citation type="journal article" date="2018" name="BMC Genomics">
        <title>Genomic evidence for intraspecific hybridization in a clonal and extremely halotolerant yeast.</title>
        <authorList>
            <person name="Gostincar C."/>
            <person name="Stajich J.E."/>
            <person name="Zupancic J."/>
            <person name="Zalar P."/>
            <person name="Gunde-Cimerman N."/>
        </authorList>
    </citation>
    <scope>NUCLEOTIDE SEQUENCE [LARGE SCALE GENOMIC DNA]</scope>
    <source>
        <strain evidence="2 3">EXF-6654</strain>
    </source>
</reference>
<feature type="compositionally biased region" description="Low complexity" evidence="1">
    <location>
        <begin position="1367"/>
        <end position="1380"/>
    </location>
</feature>
<feature type="compositionally biased region" description="Polar residues" evidence="1">
    <location>
        <begin position="870"/>
        <end position="882"/>
    </location>
</feature>
<feature type="compositionally biased region" description="Basic and acidic residues" evidence="1">
    <location>
        <begin position="1029"/>
        <end position="1040"/>
    </location>
</feature>
<feature type="compositionally biased region" description="Polar residues" evidence="1">
    <location>
        <begin position="348"/>
        <end position="363"/>
    </location>
</feature>
<feature type="region of interest" description="Disordered" evidence="1">
    <location>
        <begin position="489"/>
        <end position="1540"/>
    </location>
</feature>
<evidence type="ECO:0000256" key="1">
    <source>
        <dbReference type="SAM" id="MobiDB-lite"/>
    </source>
</evidence>
<dbReference type="VEuPathDB" id="FungiDB:BTJ68_07130"/>